<dbReference type="GO" id="GO:0000976">
    <property type="term" value="F:transcription cis-regulatory region binding"/>
    <property type="evidence" value="ECO:0007669"/>
    <property type="project" value="TreeGrafter"/>
</dbReference>
<dbReference type="InterPro" id="IPR028082">
    <property type="entry name" value="Peripla_BP_I"/>
</dbReference>
<dbReference type="SUPFAM" id="SSF47413">
    <property type="entry name" value="lambda repressor-like DNA-binding domains"/>
    <property type="match status" value="1"/>
</dbReference>
<evidence type="ECO:0000259" key="4">
    <source>
        <dbReference type="PROSITE" id="PS50932"/>
    </source>
</evidence>
<proteinExistence type="predicted"/>
<dbReference type="EMBL" id="SRXT01000001">
    <property type="protein sequence ID" value="TGX55743.1"/>
    <property type="molecule type" value="Genomic_DNA"/>
</dbReference>
<keyword evidence="1" id="KW-0805">Transcription regulation</keyword>
<dbReference type="PRINTS" id="PR00036">
    <property type="entry name" value="HTHLACI"/>
</dbReference>
<gene>
    <name evidence="5" type="ORF">E5A73_01025</name>
</gene>
<dbReference type="PANTHER" id="PTHR30146">
    <property type="entry name" value="LACI-RELATED TRANSCRIPTIONAL REPRESSOR"/>
    <property type="match status" value="1"/>
</dbReference>
<dbReference type="Proteomes" id="UP000306147">
    <property type="component" value="Unassembled WGS sequence"/>
</dbReference>
<keyword evidence="2 5" id="KW-0238">DNA-binding</keyword>
<dbReference type="InterPro" id="IPR046335">
    <property type="entry name" value="LacI/GalR-like_sensor"/>
</dbReference>
<evidence type="ECO:0000313" key="6">
    <source>
        <dbReference type="Proteomes" id="UP000306147"/>
    </source>
</evidence>
<dbReference type="InterPro" id="IPR000843">
    <property type="entry name" value="HTH_LacI"/>
</dbReference>
<dbReference type="PROSITE" id="PS00356">
    <property type="entry name" value="HTH_LACI_1"/>
    <property type="match status" value="1"/>
</dbReference>
<dbReference type="InterPro" id="IPR010982">
    <property type="entry name" value="Lambda_DNA-bd_dom_sf"/>
</dbReference>
<dbReference type="PROSITE" id="PS50932">
    <property type="entry name" value="HTH_LACI_2"/>
    <property type="match status" value="1"/>
</dbReference>
<sequence length="353" mass="36745">MARSARPRSATIKDVAAMVGVSPMTVSRVINDQYGVGAETRAAVEEAVRALGYTPNVAARSLATSAEPKIGVIYSNPSAAFMSDFLIGVFEEASARGVRLVLLKGEGGKPPAEAQLRDLAASGVAGFIVTPPLGESRAMLELLGETGLPMAAVGAHAVENAICVRIDDRGAAYEMTRHLIDLGHRRLGFIVGNPDQAASAERLAGFYAAVREVNDVRTTVAQGDFSFASGLSAAEQLLDASEMPSAIFASNDDMAAAVISVAHRRQLDVPNALTVVGFDDTPAAVMLWPPLTTVHQPVRALASEALRLLVAEIAAVEAPPAGRPDRVLEHSIVKRQSAAVVAPDPAAVSAAAE</sequence>
<dbReference type="AlphaFoldDB" id="A0A4S1XIV2"/>
<accession>A0A4S1XIV2</accession>
<dbReference type="Gene3D" id="3.40.50.2300">
    <property type="match status" value="2"/>
</dbReference>
<reference evidence="5 6" key="1">
    <citation type="submission" date="2019-04" db="EMBL/GenBank/DDBJ databases">
        <title>Sphingomonas psychrotolerans sp. nov., isolated from soil in the Tianshan Mountains, Xinjiang, China.</title>
        <authorList>
            <person name="Luo Y."/>
            <person name="Sheng H."/>
        </authorList>
    </citation>
    <scope>NUCLEOTIDE SEQUENCE [LARGE SCALE GENOMIC DNA]</scope>
    <source>
        <strain evidence="5 6">ZFGT-11</strain>
    </source>
</reference>
<dbReference type="CDD" id="cd01392">
    <property type="entry name" value="HTH_LacI"/>
    <property type="match status" value="1"/>
</dbReference>
<feature type="domain" description="HTH lacI-type" evidence="4">
    <location>
        <begin position="10"/>
        <end position="64"/>
    </location>
</feature>
<dbReference type="CDD" id="cd01545">
    <property type="entry name" value="PBP1_SalR"/>
    <property type="match status" value="1"/>
</dbReference>
<dbReference type="SMART" id="SM00354">
    <property type="entry name" value="HTH_LACI"/>
    <property type="match status" value="1"/>
</dbReference>
<keyword evidence="6" id="KW-1185">Reference proteome</keyword>
<dbReference type="Gene3D" id="1.10.260.40">
    <property type="entry name" value="lambda repressor-like DNA-binding domains"/>
    <property type="match status" value="1"/>
</dbReference>
<keyword evidence="3" id="KW-0804">Transcription</keyword>
<dbReference type="Pfam" id="PF00356">
    <property type="entry name" value="LacI"/>
    <property type="match status" value="1"/>
</dbReference>
<dbReference type="GO" id="GO:0003700">
    <property type="term" value="F:DNA-binding transcription factor activity"/>
    <property type="evidence" value="ECO:0007669"/>
    <property type="project" value="TreeGrafter"/>
</dbReference>
<organism evidence="5 6">
    <name type="scientific">Sphingomonas gei</name>
    <dbReference type="NCBI Taxonomy" id="1395960"/>
    <lineage>
        <taxon>Bacteria</taxon>
        <taxon>Pseudomonadati</taxon>
        <taxon>Pseudomonadota</taxon>
        <taxon>Alphaproteobacteria</taxon>
        <taxon>Sphingomonadales</taxon>
        <taxon>Sphingomonadaceae</taxon>
        <taxon>Sphingomonas</taxon>
    </lineage>
</organism>
<evidence type="ECO:0000313" key="5">
    <source>
        <dbReference type="EMBL" id="TGX55743.1"/>
    </source>
</evidence>
<dbReference type="Pfam" id="PF13377">
    <property type="entry name" value="Peripla_BP_3"/>
    <property type="match status" value="1"/>
</dbReference>
<dbReference type="RefSeq" id="WP_135961943.1">
    <property type="nucleotide sequence ID" value="NZ_SRXT01000001.1"/>
</dbReference>
<comment type="caution">
    <text evidence="5">The sequence shown here is derived from an EMBL/GenBank/DDBJ whole genome shotgun (WGS) entry which is preliminary data.</text>
</comment>
<evidence type="ECO:0000256" key="2">
    <source>
        <dbReference type="ARBA" id="ARBA00023125"/>
    </source>
</evidence>
<name>A0A4S1XIV2_9SPHN</name>
<evidence type="ECO:0000256" key="3">
    <source>
        <dbReference type="ARBA" id="ARBA00023163"/>
    </source>
</evidence>
<evidence type="ECO:0000256" key="1">
    <source>
        <dbReference type="ARBA" id="ARBA00023015"/>
    </source>
</evidence>
<dbReference type="SUPFAM" id="SSF53822">
    <property type="entry name" value="Periplasmic binding protein-like I"/>
    <property type="match status" value="1"/>
</dbReference>
<dbReference type="OrthoDB" id="7185860at2"/>
<protein>
    <submittedName>
        <fullName evidence="5">LacI family DNA-binding transcriptional regulator</fullName>
    </submittedName>
</protein>
<dbReference type="PANTHER" id="PTHR30146:SF153">
    <property type="entry name" value="LACTOSE OPERON REPRESSOR"/>
    <property type="match status" value="1"/>
</dbReference>